<dbReference type="InParanoid" id="A0A3B5PZ15"/>
<dbReference type="Proteomes" id="UP000002852">
    <property type="component" value="Unassembled WGS sequence"/>
</dbReference>
<reference evidence="6" key="3">
    <citation type="submission" date="2025-08" db="UniProtKB">
        <authorList>
            <consortium name="Ensembl"/>
        </authorList>
    </citation>
    <scope>IDENTIFICATION</scope>
    <source>
        <strain evidence="6">JP 163 A</strain>
    </source>
</reference>
<sequence length="327" mass="37622">MSMTEESLTRTMEKTQSQGCDSDGFNRLICEEEFQVEDHNSFHMSNPSRQPVTLFTPGRRSTLAAVILVLLAGVLLILDIALGVHYSRLQETHLTLKDTESLGKDLVELHKQYKTAVENIYAAQKQLDGEMKSQKETKWELEHQTKRTEDYKVLIEKVTQDLGKLRSQVPKISDGCTHCPPGWLFINLVCYYFSSNNAGLKSWQKAREFCQIYGADLPVIDTKDKEKKIVNYLLNHGQDPSETKSAFWFGLRDSNEEGAWQWLDGTPLVEGYWNVGQPDDYHTEDCAAVYPNENFFRAWNDLECGSRQNWICEKAPTYEFLNRTNNQ</sequence>
<protein>
    <submittedName>
        <fullName evidence="6">CD209 antigen-like protein E</fullName>
    </submittedName>
</protein>
<accession>A0A3B5PZ15</accession>
<reference evidence="7" key="1">
    <citation type="submission" date="2012-01" db="EMBL/GenBank/DDBJ databases">
        <authorList>
            <person name="Walter R."/>
            <person name="Schartl M."/>
            <person name="Warren W."/>
        </authorList>
    </citation>
    <scope>NUCLEOTIDE SEQUENCE [LARGE SCALE GENOMIC DNA]</scope>
    <source>
        <strain evidence="7">JP 163 A</strain>
    </source>
</reference>
<feature type="domain" description="C-type lectin" evidence="5">
    <location>
        <begin position="186"/>
        <end position="313"/>
    </location>
</feature>
<evidence type="ECO:0000256" key="2">
    <source>
        <dbReference type="ARBA" id="ARBA00023157"/>
    </source>
</evidence>
<dbReference type="InterPro" id="IPR033989">
    <property type="entry name" value="CD209-like_CTLD"/>
</dbReference>
<dbReference type="OMA" id="REFCQIY"/>
<dbReference type="InterPro" id="IPR001304">
    <property type="entry name" value="C-type_lectin-like"/>
</dbReference>
<dbReference type="InterPro" id="IPR018378">
    <property type="entry name" value="C-type_lectin_CS"/>
</dbReference>
<name>A0A3B5PZ15_XIPMA</name>
<reference evidence="7" key="2">
    <citation type="journal article" date="2013" name="Nat. Genet.">
        <title>The genome of the platyfish, Xiphophorus maculatus, provides insights into evolutionary adaptation and several complex traits.</title>
        <authorList>
            <person name="Schartl M."/>
            <person name="Walter R.B."/>
            <person name="Shen Y."/>
            <person name="Garcia T."/>
            <person name="Catchen J."/>
            <person name="Amores A."/>
            <person name="Braasch I."/>
            <person name="Chalopin D."/>
            <person name="Volff J.N."/>
            <person name="Lesch K.P."/>
            <person name="Bisazza A."/>
            <person name="Minx P."/>
            <person name="Hillier L."/>
            <person name="Wilson R.K."/>
            <person name="Fuerstenberg S."/>
            <person name="Boore J."/>
            <person name="Searle S."/>
            <person name="Postlethwait J.H."/>
            <person name="Warren W.C."/>
        </authorList>
    </citation>
    <scope>NUCLEOTIDE SEQUENCE [LARGE SCALE GENOMIC DNA]</scope>
    <source>
        <strain evidence="7">JP 163 A</strain>
    </source>
</reference>
<keyword evidence="4" id="KW-0472">Membrane</keyword>
<dbReference type="GeneTree" id="ENSGT01030000234575"/>
<dbReference type="InterPro" id="IPR016186">
    <property type="entry name" value="C-type_lectin-like/link_sf"/>
</dbReference>
<evidence type="ECO:0000256" key="4">
    <source>
        <dbReference type="SAM" id="Phobius"/>
    </source>
</evidence>
<dbReference type="InterPro" id="IPR016187">
    <property type="entry name" value="CTDL_fold"/>
</dbReference>
<keyword evidence="1" id="KW-0430">Lectin</keyword>
<dbReference type="CDD" id="cd03590">
    <property type="entry name" value="CLECT_DC-SIGN_like"/>
    <property type="match status" value="1"/>
</dbReference>
<evidence type="ECO:0000256" key="1">
    <source>
        <dbReference type="ARBA" id="ARBA00022734"/>
    </source>
</evidence>
<dbReference type="PROSITE" id="PS50041">
    <property type="entry name" value="C_TYPE_LECTIN_2"/>
    <property type="match status" value="1"/>
</dbReference>
<dbReference type="PROSITE" id="PS00615">
    <property type="entry name" value="C_TYPE_LECTIN_1"/>
    <property type="match status" value="1"/>
</dbReference>
<dbReference type="Pfam" id="PF00059">
    <property type="entry name" value="Lectin_C"/>
    <property type="match status" value="1"/>
</dbReference>
<keyword evidence="4" id="KW-1133">Transmembrane helix</keyword>
<evidence type="ECO:0000313" key="7">
    <source>
        <dbReference type="Proteomes" id="UP000002852"/>
    </source>
</evidence>
<keyword evidence="7" id="KW-1185">Reference proteome</keyword>
<dbReference type="Ensembl" id="ENSXMAT00000031296.1">
    <property type="protein sequence ID" value="ENSXMAP00000024873.1"/>
    <property type="gene ID" value="ENSXMAG00000028329.1"/>
</dbReference>
<dbReference type="SMART" id="SM00034">
    <property type="entry name" value="CLECT"/>
    <property type="match status" value="1"/>
</dbReference>
<dbReference type="Gene3D" id="3.10.100.10">
    <property type="entry name" value="Mannose-Binding Protein A, subunit A"/>
    <property type="match status" value="1"/>
</dbReference>
<feature type="region of interest" description="Disordered" evidence="3">
    <location>
        <begin position="1"/>
        <end position="20"/>
    </location>
</feature>
<dbReference type="SUPFAM" id="SSF56436">
    <property type="entry name" value="C-type lectin-like"/>
    <property type="match status" value="1"/>
</dbReference>
<evidence type="ECO:0000256" key="3">
    <source>
        <dbReference type="SAM" id="MobiDB-lite"/>
    </source>
</evidence>
<evidence type="ECO:0000313" key="6">
    <source>
        <dbReference type="Ensembl" id="ENSXMAP00000024873.1"/>
    </source>
</evidence>
<keyword evidence="2" id="KW-1015">Disulfide bond</keyword>
<proteinExistence type="predicted"/>
<keyword evidence="4" id="KW-0812">Transmembrane</keyword>
<reference evidence="6" key="4">
    <citation type="submission" date="2025-09" db="UniProtKB">
        <authorList>
            <consortium name="Ensembl"/>
        </authorList>
    </citation>
    <scope>IDENTIFICATION</scope>
    <source>
        <strain evidence="6">JP 163 A</strain>
    </source>
</reference>
<dbReference type="InterPro" id="IPR050111">
    <property type="entry name" value="C-type_lectin/snaclec_domain"/>
</dbReference>
<dbReference type="GO" id="GO:0030246">
    <property type="term" value="F:carbohydrate binding"/>
    <property type="evidence" value="ECO:0007669"/>
    <property type="project" value="UniProtKB-KW"/>
</dbReference>
<dbReference type="AlphaFoldDB" id="A0A3B5PZ15"/>
<organism evidence="6 7">
    <name type="scientific">Xiphophorus maculatus</name>
    <name type="common">Southern platyfish</name>
    <name type="synonym">Platypoecilus maculatus</name>
    <dbReference type="NCBI Taxonomy" id="8083"/>
    <lineage>
        <taxon>Eukaryota</taxon>
        <taxon>Metazoa</taxon>
        <taxon>Chordata</taxon>
        <taxon>Craniata</taxon>
        <taxon>Vertebrata</taxon>
        <taxon>Euteleostomi</taxon>
        <taxon>Actinopterygii</taxon>
        <taxon>Neopterygii</taxon>
        <taxon>Teleostei</taxon>
        <taxon>Neoteleostei</taxon>
        <taxon>Acanthomorphata</taxon>
        <taxon>Ovalentaria</taxon>
        <taxon>Atherinomorphae</taxon>
        <taxon>Cyprinodontiformes</taxon>
        <taxon>Poeciliidae</taxon>
        <taxon>Poeciliinae</taxon>
        <taxon>Xiphophorus</taxon>
    </lineage>
</organism>
<dbReference type="PANTHER" id="PTHR22803">
    <property type="entry name" value="MANNOSE, PHOSPHOLIPASE, LECTIN RECEPTOR RELATED"/>
    <property type="match status" value="1"/>
</dbReference>
<evidence type="ECO:0000259" key="5">
    <source>
        <dbReference type="PROSITE" id="PS50041"/>
    </source>
</evidence>
<feature type="transmembrane region" description="Helical" evidence="4">
    <location>
        <begin position="63"/>
        <end position="86"/>
    </location>
</feature>